<evidence type="ECO:0000313" key="2">
    <source>
        <dbReference type="EMBL" id="QQX12762.1"/>
    </source>
</evidence>
<evidence type="ECO:0000313" key="3">
    <source>
        <dbReference type="Proteomes" id="UP001304847"/>
    </source>
</evidence>
<keyword evidence="2" id="KW-0614">Plasmid</keyword>
<gene>
    <name evidence="2" type="ORF">JC965_26940</name>
    <name evidence="1" type="ORF">VCX44_02340</name>
</gene>
<keyword evidence="3" id="KW-1185">Reference proteome</keyword>
<proteinExistence type="predicted"/>
<protein>
    <submittedName>
        <fullName evidence="2">Uncharacterized protein</fullName>
    </submittedName>
</protein>
<sequence length="104" mass="11380">MTISFLWMLGLLMADSVPLEVKDLLCEEIKLGQDLEYTKQLLELSWLSKGDTVTGHTAIADVLGGESGAIESVTESSVADYAPGTQLQFTRVESEGKEWVCVKQ</sequence>
<reference evidence="2" key="1">
    <citation type="submission" date="2021-01" db="EMBL/GenBank/DDBJ databases">
        <title>GES Beta-lactamases isolated from hospital effluents in Brazil.</title>
        <authorList>
            <person name="Conte D."/>
            <person name="Mesa D."/>
            <person name="Palmeiro J.K."/>
            <person name="Dalla-Costa L.M."/>
        </authorList>
    </citation>
    <scope>NUCLEOTIDE SEQUENCE [LARGE SCALE GENOMIC DNA]</scope>
    <source>
        <strain evidence="2">Aero21</strain>
        <plasmid evidence="2">p1</plasmid>
    </source>
</reference>
<evidence type="ECO:0000313" key="1">
    <source>
        <dbReference type="EMBL" id="MEA9434680.1"/>
    </source>
</evidence>
<organism evidence="2">
    <name type="scientific">Aeromonas caviae</name>
    <name type="common">Aeromonas punctata</name>
    <dbReference type="NCBI Taxonomy" id="648"/>
    <lineage>
        <taxon>Bacteria</taxon>
        <taxon>Pseudomonadati</taxon>
        <taxon>Pseudomonadota</taxon>
        <taxon>Gammaproteobacteria</taxon>
        <taxon>Aeromonadales</taxon>
        <taxon>Aeromonadaceae</taxon>
        <taxon>Aeromonas</taxon>
    </lineage>
</organism>
<dbReference type="EMBL" id="CP068231">
    <property type="protein sequence ID" value="QQX12762.1"/>
    <property type="molecule type" value="Genomic_DNA"/>
</dbReference>
<dbReference type="RefSeq" id="WP_202155011.1">
    <property type="nucleotide sequence ID" value="NZ_JAOCIE010000020.1"/>
</dbReference>
<geneLocation type="plasmid" evidence="2">
    <name>p1</name>
</geneLocation>
<accession>A0A7U0LDU0</accession>
<dbReference type="EMBL" id="JAYGOJ010000006">
    <property type="protein sequence ID" value="MEA9434680.1"/>
    <property type="molecule type" value="Genomic_DNA"/>
</dbReference>
<dbReference type="Proteomes" id="UP001304847">
    <property type="component" value="Unassembled WGS sequence"/>
</dbReference>
<dbReference type="AlphaFoldDB" id="A0A7U0LDU0"/>
<reference evidence="1 3" key="2">
    <citation type="submission" date="2023-12" db="EMBL/GenBank/DDBJ databases">
        <title>Characterization of antibiotic resistance in Aeromonas spp. in hospital effluent.</title>
        <authorList>
            <person name="Negoseki B.R.S."/>
            <person name="Krul D."/>
            <person name="Siqueira A.C."/>
            <person name="Almeida M."/>
            <person name="Mesa D."/>
            <person name="Conte D."/>
            <person name="Dalla-Costa L.M."/>
        </authorList>
    </citation>
    <scope>NUCLEOTIDE SEQUENCE [LARGE SCALE GENOMIC DNA]</scope>
    <source>
        <strain evidence="1 3">36v</strain>
    </source>
</reference>
<name>A0A7U0LDU0_AERCA</name>